<name>A0ABP1S254_9HEXA</name>
<dbReference type="InterPro" id="IPR049163">
    <property type="entry name" value="Pif1-like_2B_dom"/>
</dbReference>
<dbReference type="Gene3D" id="3.40.50.300">
    <property type="entry name" value="P-loop containing nucleotide triphosphate hydrolases"/>
    <property type="match status" value="2"/>
</dbReference>
<dbReference type="PANTHER" id="PTHR10492">
    <property type="match status" value="1"/>
</dbReference>
<evidence type="ECO:0000259" key="3">
    <source>
        <dbReference type="Pfam" id="PF05970"/>
    </source>
</evidence>
<comment type="cofactor">
    <cofactor evidence="1">
        <name>Mg(2+)</name>
        <dbReference type="ChEBI" id="CHEBI:18420"/>
    </cofactor>
</comment>
<dbReference type="Pfam" id="PF14214">
    <property type="entry name" value="Helitron_like_N"/>
    <property type="match status" value="1"/>
</dbReference>
<feature type="compositionally biased region" description="Acidic residues" evidence="2">
    <location>
        <begin position="432"/>
        <end position="441"/>
    </location>
</feature>
<dbReference type="Proteomes" id="UP001642540">
    <property type="component" value="Unassembled WGS sequence"/>
</dbReference>
<comment type="caution">
    <text evidence="6">The sequence shown here is derived from an EMBL/GenBank/DDBJ whole genome shotgun (WGS) entry which is preliminary data.</text>
</comment>
<accession>A0ABP1S254</accession>
<dbReference type="Pfam" id="PF21530">
    <property type="entry name" value="Pif1_2B_dom"/>
    <property type="match status" value="1"/>
</dbReference>
<feature type="compositionally biased region" description="Basic and acidic residues" evidence="2">
    <location>
        <begin position="70"/>
        <end position="79"/>
    </location>
</feature>
<feature type="region of interest" description="Disordered" evidence="2">
    <location>
        <begin position="93"/>
        <end position="112"/>
    </location>
</feature>
<dbReference type="Pfam" id="PF05970">
    <property type="entry name" value="PIF1"/>
    <property type="match status" value="1"/>
</dbReference>
<reference evidence="6 7" key="1">
    <citation type="submission" date="2024-08" db="EMBL/GenBank/DDBJ databases">
        <authorList>
            <person name="Cucini C."/>
            <person name="Frati F."/>
        </authorList>
    </citation>
    <scope>NUCLEOTIDE SEQUENCE [LARGE SCALE GENOMIC DNA]</scope>
</reference>
<evidence type="ECO:0000313" key="7">
    <source>
        <dbReference type="Proteomes" id="UP001642540"/>
    </source>
</evidence>
<keyword evidence="1" id="KW-0347">Helicase</keyword>
<dbReference type="InterPro" id="IPR010285">
    <property type="entry name" value="DNA_helicase_pif1-like_DEAD"/>
</dbReference>
<comment type="catalytic activity">
    <reaction evidence="1">
        <text>ATP + H2O = ADP + phosphate + H(+)</text>
        <dbReference type="Rhea" id="RHEA:13065"/>
        <dbReference type="ChEBI" id="CHEBI:15377"/>
        <dbReference type="ChEBI" id="CHEBI:15378"/>
        <dbReference type="ChEBI" id="CHEBI:30616"/>
        <dbReference type="ChEBI" id="CHEBI:43474"/>
        <dbReference type="ChEBI" id="CHEBI:456216"/>
        <dbReference type="EC" id="5.6.2.3"/>
    </reaction>
</comment>
<evidence type="ECO:0000313" key="6">
    <source>
        <dbReference type="EMBL" id="CAL8141391.1"/>
    </source>
</evidence>
<protein>
    <recommendedName>
        <fullName evidence="1">ATP-dependent DNA helicase</fullName>
        <ecNumber evidence="1">5.6.2.3</ecNumber>
    </recommendedName>
</protein>
<dbReference type="SUPFAM" id="SSF52540">
    <property type="entry name" value="P-loop containing nucleoside triphosphate hydrolases"/>
    <property type="match status" value="2"/>
</dbReference>
<feature type="domain" description="DNA helicase Pif1-like DEAD-box helicase" evidence="3">
    <location>
        <begin position="1088"/>
        <end position="1292"/>
    </location>
</feature>
<evidence type="ECO:0000259" key="5">
    <source>
        <dbReference type="Pfam" id="PF21530"/>
    </source>
</evidence>
<feature type="region of interest" description="Disordered" evidence="2">
    <location>
        <begin position="425"/>
        <end position="448"/>
    </location>
</feature>
<evidence type="ECO:0000259" key="4">
    <source>
        <dbReference type="Pfam" id="PF14214"/>
    </source>
</evidence>
<keyword evidence="1" id="KW-0234">DNA repair</keyword>
<keyword evidence="1" id="KW-0547">Nucleotide-binding</keyword>
<dbReference type="InterPro" id="IPR025476">
    <property type="entry name" value="Helitron_helicase-like"/>
</dbReference>
<feature type="compositionally biased region" description="Basic and acidic residues" evidence="2">
    <location>
        <begin position="1"/>
        <end position="58"/>
    </location>
</feature>
<comment type="similarity">
    <text evidence="1">Belongs to the helicase family.</text>
</comment>
<evidence type="ECO:0000256" key="2">
    <source>
        <dbReference type="SAM" id="MobiDB-lite"/>
    </source>
</evidence>
<keyword evidence="7" id="KW-1185">Reference proteome</keyword>
<dbReference type="PANTHER" id="PTHR10492:SF57">
    <property type="entry name" value="ATP-DEPENDENT DNA HELICASE"/>
    <property type="match status" value="1"/>
</dbReference>
<keyword evidence="1" id="KW-0227">DNA damage</keyword>
<proteinExistence type="inferred from homology"/>
<keyword evidence="1" id="KW-0067">ATP-binding</keyword>
<feature type="domain" description="DNA helicase Pif1-like 2B" evidence="5">
    <location>
        <begin position="1383"/>
        <end position="1427"/>
    </location>
</feature>
<keyword evidence="1" id="KW-0233">DNA recombination</keyword>
<gene>
    <name evidence="6" type="ORF">ODALV1_LOCUS28695</name>
</gene>
<evidence type="ECO:0000256" key="1">
    <source>
        <dbReference type="RuleBase" id="RU363044"/>
    </source>
</evidence>
<feature type="region of interest" description="Disordered" evidence="2">
    <location>
        <begin position="1"/>
        <end position="79"/>
    </location>
</feature>
<sequence>MEELKDTINRKRSARENETAEEKRARLDRENERRRLHRSNETEEQRERRLEIRRERSRLSRANMQPNEESAMHDRDAERMRTRRLNLTALQIRERQERDNEQRKLKRLRETSEERRTRLQRVIPTSSISITFKTIVRNAENDEHSVPESYLGKFNVVCTQCMSLNFQGEITALNKSEFTRCCQKGQVKLPPYRQYPEYFRKLLSREVPESSNFMDCVRSYNSSFAFASTGANVKPPPGNGTYCFRVCGQISHRTGSLHPDNDDARVFSQIYILDPEDAVYQRMLLPENKNCTEFIMRKIAEIMDHNPFAQSVKMLHEVEMGANELAVQNGVALTEVKLAILHDRTKDQRRYNIQAANEVAVVFQSKDGEPPFERDIIMHLRSDPGNTYKTKRINILNPNLDALTYPILFPSGDVGWHTEIQRIKTTKKSTNEDENEEDEESERTPVKSRKAVSMREYFSYRLSARHEFNPLLNAEKLTQQYIVDAYIRAEANDLSYIRTHQPQLRAEKYSHLVDHLNNDADGSQNKPGIAIILPSSFQGSPRNMHQHYQDAMAIVTKFGKPDIFVTMTCNPKWKEIVENLESWQRAEHRPDLVARVFNLKLKELLEDIKSKNKFLFGEVLAIIYVIEFQKRGLPHAHILIILAKDFKIKSTEDIDRIVKAEIPDKEKSPRLFEIVTKNMIHTPCGSINPSSPCMIDGKCSKGFPKSFQEKTLGNIDGYPQYQRRVGRTATDSKGNKIDNSWVVPYNPYLSLKYNCHINVEICASVRSVKYLFKYVYKGHDCANLCVQEKTIGEVRDESKEFVDSRYVSAPEAIWRLFSFRMHDQSHTIYRLHVHLADEQSVIFQEGNEQLAIERASLKDTKLTAWFKLNQNDPNARRYKYWEIPVHYTWDAKNCKWNKRKRGGEKVIGRMYTVSIKEQERYFLRLLLTHENGATCYEDLRTLHQENERILLPTFREAAKEKGYFLDDTIWQSTIDDAKTYAMPYQLRQLFAFICALGTPSDHLKLWNDNKDEMIEDFCWKIHQKQGDCTNCELYALKDLSETLSSLRCTLSQFNLPSPNSLNSLPDLNAQFYNPDEDIRKADKMIELLNQEQRMAFEEIIESVNDNSLRSKCFFLDGPGGSGKTFLYTAFLHYFKGRSQICLPSASTGIAANLLIGGRTYHSLYALPIPIFETSTSRLGMNTNDAKNIRHAKLLIIDECTMASNHVLNVIDRLLQSIIDNNVPFGGKVILLGGDFRQCLAIIPRAMRAAIVQSSIRNAKHWYKFHKLELSNNMRSVDLSYSEWLLKLGSGDLGNDYNLGEDVIEIPKDFICEGSLIQEIFGDRISVENIDSFTRRASLCPKNIDVDKINAEIIELIDGESRTYLSDDEINTEDESERLNFTGEFLNTLNPSGMPSHRLILKVGTIVMLLRNLNTKKGLCNGTRLVVRSMMNNVIEGEVLTGSASGQTVLIPRIDLTNSDTELPFIMRRRQFPLKPSFAMTINKSQGQTLDKVGIHLSEPVFGHGQLYVAFSRVRKASDVKIKVIETSEQGMLVEGRENIFTKNVVYREVFG</sequence>
<keyword evidence="1" id="KW-0378">Hydrolase</keyword>
<dbReference type="EMBL" id="CAXLJM020000146">
    <property type="protein sequence ID" value="CAL8141391.1"/>
    <property type="molecule type" value="Genomic_DNA"/>
</dbReference>
<dbReference type="EC" id="5.6.2.3" evidence="1"/>
<dbReference type="CDD" id="cd18809">
    <property type="entry name" value="SF1_C_RecD"/>
    <property type="match status" value="1"/>
</dbReference>
<feature type="domain" description="Helitron helicase-like" evidence="4">
    <location>
        <begin position="457"/>
        <end position="640"/>
    </location>
</feature>
<organism evidence="6 7">
    <name type="scientific">Orchesella dallaii</name>
    <dbReference type="NCBI Taxonomy" id="48710"/>
    <lineage>
        <taxon>Eukaryota</taxon>
        <taxon>Metazoa</taxon>
        <taxon>Ecdysozoa</taxon>
        <taxon>Arthropoda</taxon>
        <taxon>Hexapoda</taxon>
        <taxon>Collembola</taxon>
        <taxon>Entomobryomorpha</taxon>
        <taxon>Entomobryoidea</taxon>
        <taxon>Orchesellidae</taxon>
        <taxon>Orchesellinae</taxon>
        <taxon>Orchesella</taxon>
    </lineage>
</organism>
<dbReference type="InterPro" id="IPR027417">
    <property type="entry name" value="P-loop_NTPase"/>
</dbReference>